<name>A0A239H9T3_9ACTN</name>
<dbReference type="Pfam" id="PF03780">
    <property type="entry name" value="Asp23"/>
    <property type="match status" value="1"/>
</dbReference>
<gene>
    <name evidence="3" type="ORF">SAMN05216276_10166</name>
</gene>
<feature type="compositionally biased region" description="Low complexity" evidence="2">
    <location>
        <begin position="156"/>
        <end position="166"/>
    </location>
</feature>
<dbReference type="PANTHER" id="PTHR34297:SF3">
    <property type="entry name" value="ALKALINE SHOCK PROTEIN 23"/>
    <property type="match status" value="1"/>
</dbReference>
<dbReference type="EMBL" id="FZOD01000016">
    <property type="protein sequence ID" value="SNS77818.1"/>
    <property type="molecule type" value="Genomic_DNA"/>
</dbReference>
<organism evidence="3 4">
    <name type="scientific">Streptosporangium subroseum</name>
    <dbReference type="NCBI Taxonomy" id="106412"/>
    <lineage>
        <taxon>Bacteria</taxon>
        <taxon>Bacillati</taxon>
        <taxon>Actinomycetota</taxon>
        <taxon>Actinomycetes</taxon>
        <taxon>Streptosporangiales</taxon>
        <taxon>Streptosporangiaceae</taxon>
        <taxon>Streptosporangium</taxon>
    </lineage>
</organism>
<evidence type="ECO:0000313" key="3">
    <source>
        <dbReference type="EMBL" id="SNS77818.1"/>
    </source>
</evidence>
<dbReference type="RefSeq" id="WP_245878387.1">
    <property type="nucleotide sequence ID" value="NZ_FZOD01000016.1"/>
</dbReference>
<evidence type="ECO:0000256" key="1">
    <source>
        <dbReference type="ARBA" id="ARBA00005721"/>
    </source>
</evidence>
<feature type="region of interest" description="Disordered" evidence="2">
    <location>
        <begin position="143"/>
        <end position="166"/>
    </location>
</feature>
<reference evidence="3 4" key="1">
    <citation type="submission" date="2017-06" db="EMBL/GenBank/DDBJ databases">
        <authorList>
            <person name="Kim H.J."/>
            <person name="Triplett B.A."/>
        </authorList>
    </citation>
    <scope>NUCLEOTIDE SEQUENCE [LARGE SCALE GENOMIC DNA]</scope>
    <source>
        <strain evidence="3 4">CGMCC 4.2132</strain>
    </source>
</reference>
<proteinExistence type="inferred from homology"/>
<keyword evidence="4" id="KW-1185">Reference proteome</keyword>
<protein>
    <submittedName>
        <fullName evidence="3">Uncharacterized conserved protein YloU, alkaline shock protein (Asp23) family</fullName>
    </submittedName>
</protein>
<dbReference type="InterPro" id="IPR005531">
    <property type="entry name" value="Asp23"/>
</dbReference>
<sequence length="166" mass="16864">MTEASTVSKTKGDEGAVARTRTGSPGGQGGLVTPMGTTSIESGVVAKVAGMAAREIPGVYDMGASTARAFGTVRGMVSGQQNIMQGVSVEVGERQAAADLQLVVDYGVAIPDVATAVRRNVITAVERMCGLEVTEVNIKVADVHMPGQDGDGNGSGDQSESGPRVQ</sequence>
<evidence type="ECO:0000313" key="4">
    <source>
        <dbReference type="Proteomes" id="UP000198282"/>
    </source>
</evidence>
<dbReference type="Proteomes" id="UP000198282">
    <property type="component" value="Unassembled WGS sequence"/>
</dbReference>
<dbReference type="AlphaFoldDB" id="A0A239H9T3"/>
<comment type="similarity">
    <text evidence="1">Belongs to the asp23 family.</text>
</comment>
<dbReference type="PANTHER" id="PTHR34297">
    <property type="entry name" value="HYPOTHETICAL CYTOSOLIC PROTEIN-RELATED"/>
    <property type="match status" value="1"/>
</dbReference>
<evidence type="ECO:0000256" key="2">
    <source>
        <dbReference type="SAM" id="MobiDB-lite"/>
    </source>
</evidence>
<accession>A0A239H9T3</accession>
<feature type="region of interest" description="Disordered" evidence="2">
    <location>
        <begin position="1"/>
        <end position="35"/>
    </location>
</feature>